<dbReference type="PANTHER" id="PTHR11076:SF33">
    <property type="entry name" value="DNA POLYMERASE KAPPA"/>
    <property type="match status" value="1"/>
</dbReference>
<accession>A0A6N2UB31</accession>
<evidence type="ECO:0000256" key="6">
    <source>
        <dbReference type="ARBA" id="ARBA00022723"/>
    </source>
</evidence>
<keyword evidence="3 13" id="KW-0808">Transferase</keyword>
<evidence type="ECO:0000259" key="14">
    <source>
        <dbReference type="PROSITE" id="PS50173"/>
    </source>
</evidence>
<dbReference type="InterPro" id="IPR001126">
    <property type="entry name" value="UmuC"/>
</dbReference>
<comment type="function">
    <text evidence="11 13">Poorly processive, error-prone DNA polymerase involved in untargeted mutagenesis. Copies undamaged DNA at stalled replication forks, which arise in vivo from mismatched or misaligned primer ends. These misaligned primers can be extended by PolIV. Exhibits no 3'-5' exonuclease (proofreading) activity. May be involved in translesional synthesis, in conjunction with the beta clamp from PolIII.</text>
</comment>
<evidence type="ECO:0000313" key="15">
    <source>
        <dbReference type="EMBL" id="VYT12666.1"/>
    </source>
</evidence>
<comment type="cofactor">
    <cofactor evidence="13">
        <name>Mg(2+)</name>
        <dbReference type="ChEBI" id="CHEBI:18420"/>
    </cofactor>
    <text evidence="13">Binds 2 magnesium ions per subunit.</text>
</comment>
<evidence type="ECO:0000256" key="11">
    <source>
        <dbReference type="ARBA" id="ARBA00025589"/>
    </source>
</evidence>
<dbReference type="InterPro" id="IPR022880">
    <property type="entry name" value="DNApol_IV"/>
</dbReference>
<dbReference type="GO" id="GO:0000287">
    <property type="term" value="F:magnesium ion binding"/>
    <property type="evidence" value="ECO:0007669"/>
    <property type="project" value="UniProtKB-UniRule"/>
</dbReference>
<dbReference type="HAMAP" id="MF_01113">
    <property type="entry name" value="DNApol_IV"/>
    <property type="match status" value="1"/>
</dbReference>
<dbReference type="CDD" id="cd03586">
    <property type="entry name" value="PolY_Pol_IV_kappa"/>
    <property type="match status" value="1"/>
</dbReference>
<keyword evidence="13" id="KW-0238">DNA-binding</keyword>
<evidence type="ECO:0000256" key="1">
    <source>
        <dbReference type="ARBA" id="ARBA00010945"/>
    </source>
</evidence>
<dbReference type="PANTHER" id="PTHR11076">
    <property type="entry name" value="DNA REPAIR POLYMERASE UMUC / TRANSFERASE FAMILY MEMBER"/>
    <property type="match status" value="1"/>
</dbReference>
<protein>
    <recommendedName>
        <fullName evidence="13">DNA polymerase IV</fullName>
        <shortName evidence="13">Pol IV</shortName>
        <ecNumber evidence="13">2.7.7.7</ecNumber>
    </recommendedName>
</protein>
<keyword evidence="9 13" id="KW-0239">DNA-directed DNA polymerase</keyword>
<keyword evidence="13" id="KW-0963">Cytoplasm</keyword>
<dbReference type="InterPro" id="IPR043502">
    <property type="entry name" value="DNA/RNA_pol_sf"/>
</dbReference>
<dbReference type="GO" id="GO:0042276">
    <property type="term" value="P:error-prone translesion synthesis"/>
    <property type="evidence" value="ECO:0007669"/>
    <property type="project" value="TreeGrafter"/>
</dbReference>
<evidence type="ECO:0000256" key="12">
    <source>
        <dbReference type="ARBA" id="ARBA00049244"/>
    </source>
</evidence>
<evidence type="ECO:0000256" key="10">
    <source>
        <dbReference type="ARBA" id="ARBA00023204"/>
    </source>
</evidence>
<dbReference type="GO" id="GO:0009432">
    <property type="term" value="P:SOS response"/>
    <property type="evidence" value="ECO:0007669"/>
    <property type="project" value="TreeGrafter"/>
</dbReference>
<sequence length="405" mass="44275">MSNAPRDRRGKRYWGDDDSQTNILHIDMDSFFAQVEIREDPSLVGKAVIVGGTSNRGVVTSATYEARALGVRAGMPAARARALCPTAVFVPGHFELYREYSKRVMSVIARFSPLVEQVSVDEAFVDVRGSRLRFGKPMHIAGEIRRQIREEIGLPASVGIASTKSVAKIASSNAKPDGVLLVPAQATIEFLHGLPVGALWGVGAKSAQVLEREGIETIGQLAAHPLPRLSRLLGAAAAHSLHDLAWGIDSRPVTVSREEKSVGMERTFETDIRDRALLDQFITKASHECARRLRAGNWLCKQVAIKMRGADFSTITRQQRLRVPTDLGREIALAAHQLFERETLPSGGVRLFGVRAEGLIARDEGFEVALDQDERPQAAERAMDKIRGKYGAGAISLASLLEENK</sequence>
<evidence type="ECO:0000256" key="2">
    <source>
        <dbReference type="ARBA" id="ARBA00022457"/>
    </source>
</evidence>
<dbReference type="Gene3D" id="3.40.1170.60">
    <property type="match status" value="1"/>
</dbReference>
<keyword evidence="5 13" id="KW-0235">DNA replication</keyword>
<dbReference type="Pfam" id="PF00817">
    <property type="entry name" value="IMS"/>
    <property type="match status" value="1"/>
</dbReference>
<gene>
    <name evidence="15" type="primary">dinB_2</name>
    <name evidence="13" type="synonym">dinB</name>
    <name evidence="15" type="ORF">AOLFYP35_01641</name>
</gene>
<dbReference type="NCBIfam" id="NF002677">
    <property type="entry name" value="PRK02406.1"/>
    <property type="match status" value="1"/>
</dbReference>
<dbReference type="EMBL" id="CACRSM010000003">
    <property type="protein sequence ID" value="VYT12666.1"/>
    <property type="molecule type" value="Genomic_DNA"/>
</dbReference>
<feature type="binding site" evidence="13">
    <location>
        <position position="121"/>
    </location>
    <ligand>
        <name>Mg(2+)</name>
        <dbReference type="ChEBI" id="CHEBI:18420"/>
    </ligand>
</feature>
<evidence type="ECO:0000256" key="7">
    <source>
        <dbReference type="ARBA" id="ARBA00022763"/>
    </source>
</evidence>
<evidence type="ECO:0000256" key="5">
    <source>
        <dbReference type="ARBA" id="ARBA00022705"/>
    </source>
</evidence>
<dbReference type="InterPro" id="IPR036775">
    <property type="entry name" value="DNA_pol_Y-fam_lit_finger_sf"/>
</dbReference>
<comment type="subcellular location">
    <subcellularLocation>
        <location evidence="13">Cytoplasm</location>
    </subcellularLocation>
</comment>
<dbReference type="InterPro" id="IPR050116">
    <property type="entry name" value="DNA_polymerase-Y"/>
</dbReference>
<comment type="similarity">
    <text evidence="1 13">Belongs to the DNA polymerase type-Y family.</text>
</comment>
<dbReference type="GO" id="GO:0006281">
    <property type="term" value="P:DNA repair"/>
    <property type="evidence" value="ECO:0007669"/>
    <property type="project" value="UniProtKB-UniRule"/>
</dbReference>
<evidence type="ECO:0000256" key="8">
    <source>
        <dbReference type="ARBA" id="ARBA00022842"/>
    </source>
</evidence>
<organism evidence="15">
    <name type="scientific">Schaalia odontolytica</name>
    <dbReference type="NCBI Taxonomy" id="1660"/>
    <lineage>
        <taxon>Bacteria</taxon>
        <taxon>Bacillati</taxon>
        <taxon>Actinomycetota</taxon>
        <taxon>Actinomycetes</taxon>
        <taxon>Actinomycetales</taxon>
        <taxon>Actinomycetaceae</taxon>
        <taxon>Schaalia</taxon>
    </lineage>
</organism>
<dbReference type="AlphaFoldDB" id="A0A6N2UB31"/>
<comment type="catalytic activity">
    <reaction evidence="12 13">
        <text>DNA(n) + a 2'-deoxyribonucleoside 5'-triphosphate = DNA(n+1) + diphosphate</text>
        <dbReference type="Rhea" id="RHEA:22508"/>
        <dbReference type="Rhea" id="RHEA-COMP:17339"/>
        <dbReference type="Rhea" id="RHEA-COMP:17340"/>
        <dbReference type="ChEBI" id="CHEBI:33019"/>
        <dbReference type="ChEBI" id="CHEBI:61560"/>
        <dbReference type="ChEBI" id="CHEBI:173112"/>
        <dbReference type="EC" id="2.7.7.7"/>
    </reaction>
</comment>
<dbReference type="InterPro" id="IPR043128">
    <property type="entry name" value="Rev_trsase/Diguanyl_cyclase"/>
</dbReference>
<feature type="binding site" evidence="13">
    <location>
        <position position="27"/>
    </location>
    <ligand>
        <name>Mg(2+)</name>
        <dbReference type="ChEBI" id="CHEBI:18420"/>
    </ligand>
</feature>
<evidence type="ECO:0000256" key="13">
    <source>
        <dbReference type="HAMAP-Rule" id="MF_01113"/>
    </source>
</evidence>
<comment type="subunit">
    <text evidence="13">Monomer.</text>
</comment>
<keyword evidence="6 13" id="KW-0479">Metal-binding</keyword>
<dbReference type="NCBIfam" id="NF003015">
    <property type="entry name" value="PRK03858.1"/>
    <property type="match status" value="1"/>
</dbReference>
<dbReference type="PROSITE" id="PS50173">
    <property type="entry name" value="UMUC"/>
    <property type="match status" value="1"/>
</dbReference>
<dbReference type="GO" id="GO:0003684">
    <property type="term" value="F:damaged DNA binding"/>
    <property type="evidence" value="ECO:0007669"/>
    <property type="project" value="InterPro"/>
</dbReference>
<name>A0A6N2UB31_9ACTO</name>
<proteinExistence type="inferred from homology"/>
<feature type="site" description="Substrate discrimination" evidence="13">
    <location>
        <position position="32"/>
    </location>
</feature>
<dbReference type="SUPFAM" id="SSF100879">
    <property type="entry name" value="Lesion bypass DNA polymerase (Y-family), little finger domain"/>
    <property type="match status" value="1"/>
</dbReference>
<dbReference type="Gene3D" id="1.10.150.20">
    <property type="entry name" value="5' to 3' exonuclease, C-terminal subdomain"/>
    <property type="match status" value="1"/>
</dbReference>
<dbReference type="Gene3D" id="3.30.70.270">
    <property type="match status" value="1"/>
</dbReference>
<feature type="domain" description="UmuC" evidence="14">
    <location>
        <begin position="23"/>
        <end position="203"/>
    </location>
</feature>
<dbReference type="GO" id="GO:0005829">
    <property type="term" value="C:cytosol"/>
    <property type="evidence" value="ECO:0007669"/>
    <property type="project" value="TreeGrafter"/>
</dbReference>
<dbReference type="GO" id="GO:0006261">
    <property type="term" value="P:DNA-templated DNA replication"/>
    <property type="evidence" value="ECO:0007669"/>
    <property type="project" value="UniProtKB-UniRule"/>
</dbReference>
<keyword evidence="7 13" id="KW-0227">DNA damage</keyword>
<dbReference type="SUPFAM" id="SSF56672">
    <property type="entry name" value="DNA/RNA polymerases"/>
    <property type="match status" value="1"/>
</dbReference>
<reference evidence="15" key="1">
    <citation type="submission" date="2019-11" db="EMBL/GenBank/DDBJ databases">
        <authorList>
            <person name="Feng L."/>
        </authorList>
    </citation>
    <scope>NUCLEOTIDE SEQUENCE</scope>
    <source>
        <strain evidence="15">AodontolyticusLFYP35</strain>
    </source>
</reference>
<dbReference type="InterPro" id="IPR017961">
    <property type="entry name" value="DNA_pol_Y-fam_little_finger"/>
</dbReference>
<keyword evidence="10 13" id="KW-0234">DNA repair</keyword>
<keyword evidence="8 13" id="KW-0460">Magnesium</keyword>
<dbReference type="FunFam" id="3.30.1490.100:FF:000004">
    <property type="entry name" value="DNA polymerase IV"/>
    <property type="match status" value="1"/>
</dbReference>
<dbReference type="GO" id="GO:0003887">
    <property type="term" value="F:DNA-directed DNA polymerase activity"/>
    <property type="evidence" value="ECO:0007669"/>
    <property type="project" value="UniProtKB-UniRule"/>
</dbReference>
<feature type="active site" evidence="13">
    <location>
        <position position="122"/>
    </location>
</feature>
<evidence type="ECO:0000256" key="3">
    <source>
        <dbReference type="ARBA" id="ARBA00022679"/>
    </source>
</evidence>
<dbReference type="Gene3D" id="3.30.1490.100">
    <property type="entry name" value="DNA polymerase, Y-family, little finger domain"/>
    <property type="match status" value="1"/>
</dbReference>
<evidence type="ECO:0000256" key="4">
    <source>
        <dbReference type="ARBA" id="ARBA00022695"/>
    </source>
</evidence>
<keyword evidence="2 13" id="KW-0515">Mutator protein</keyword>
<dbReference type="EC" id="2.7.7.7" evidence="13"/>
<dbReference type="Pfam" id="PF11799">
    <property type="entry name" value="IMS_C"/>
    <property type="match status" value="1"/>
</dbReference>
<evidence type="ECO:0000256" key="9">
    <source>
        <dbReference type="ARBA" id="ARBA00022932"/>
    </source>
</evidence>
<keyword evidence="4 13" id="KW-0548">Nucleotidyltransferase</keyword>